<keyword evidence="2" id="KW-1185">Reference proteome</keyword>
<evidence type="ECO:0000313" key="1">
    <source>
        <dbReference type="EMBL" id="GAD59216.1"/>
    </source>
</evidence>
<gene>
    <name evidence="1" type="ORF">MBEBAB_1466</name>
</gene>
<organism evidence="1 2">
    <name type="scientific">Brevundimonas abyssalis TAR-001</name>
    <dbReference type="NCBI Taxonomy" id="1391729"/>
    <lineage>
        <taxon>Bacteria</taxon>
        <taxon>Pseudomonadati</taxon>
        <taxon>Pseudomonadota</taxon>
        <taxon>Alphaproteobacteria</taxon>
        <taxon>Caulobacterales</taxon>
        <taxon>Caulobacteraceae</taxon>
        <taxon>Brevundimonas</taxon>
    </lineage>
</organism>
<comment type="caution">
    <text evidence="1">The sequence shown here is derived from an EMBL/GenBank/DDBJ whole genome shotgun (WGS) entry which is preliminary data.</text>
</comment>
<reference evidence="2" key="1">
    <citation type="journal article" date="2013" name="Genome Announc.">
        <title>Draft Genome Sequence of the Dimorphic Prosthecate Bacterium Brevundimonas abyssalis TAR-001T.</title>
        <authorList>
            <person name="Tsubouchi T."/>
            <person name="Nishi S."/>
            <person name="Usui K."/>
            <person name="Shimane Y."/>
            <person name="Takaki Y."/>
            <person name="Maruyama T."/>
            <person name="Hatada Y."/>
        </authorList>
    </citation>
    <scope>NUCLEOTIDE SEQUENCE [LARGE SCALE GENOMIC DNA]</scope>
    <source>
        <strain evidence="2">TAR-001</strain>
    </source>
</reference>
<proteinExistence type="predicted"/>
<dbReference type="Proteomes" id="UP000016569">
    <property type="component" value="Unassembled WGS sequence"/>
</dbReference>
<accession>A0A8E0KK43</accession>
<dbReference type="AlphaFoldDB" id="A0A8E0KK43"/>
<protein>
    <submittedName>
        <fullName evidence="1">Uncharacterized protein</fullName>
    </submittedName>
</protein>
<sequence>MAQVMMFWITRSPISDASPGCPSLGSGLTWLLREAAVIERKM</sequence>
<dbReference type="EMBL" id="BATC01000021">
    <property type="protein sequence ID" value="GAD59216.1"/>
    <property type="molecule type" value="Genomic_DNA"/>
</dbReference>
<name>A0A8E0KK43_9CAUL</name>
<evidence type="ECO:0000313" key="2">
    <source>
        <dbReference type="Proteomes" id="UP000016569"/>
    </source>
</evidence>